<protein>
    <submittedName>
        <fullName evidence="1">Uncharacterized protein</fullName>
    </submittedName>
</protein>
<reference evidence="1" key="1">
    <citation type="journal article" date="2020" name="Stud. Mycol.">
        <title>101 Dothideomycetes genomes: a test case for predicting lifestyles and emergence of pathogens.</title>
        <authorList>
            <person name="Haridas S."/>
            <person name="Albert R."/>
            <person name="Binder M."/>
            <person name="Bloem J."/>
            <person name="Labutti K."/>
            <person name="Salamov A."/>
            <person name="Andreopoulos B."/>
            <person name="Baker S."/>
            <person name="Barry K."/>
            <person name="Bills G."/>
            <person name="Bluhm B."/>
            <person name="Cannon C."/>
            <person name="Castanera R."/>
            <person name="Culley D."/>
            <person name="Daum C."/>
            <person name="Ezra D."/>
            <person name="Gonzalez J."/>
            <person name="Henrissat B."/>
            <person name="Kuo A."/>
            <person name="Liang C."/>
            <person name="Lipzen A."/>
            <person name="Lutzoni F."/>
            <person name="Magnuson J."/>
            <person name="Mondo S."/>
            <person name="Nolan M."/>
            <person name="Ohm R."/>
            <person name="Pangilinan J."/>
            <person name="Park H.-J."/>
            <person name="Ramirez L."/>
            <person name="Alfaro M."/>
            <person name="Sun H."/>
            <person name="Tritt A."/>
            <person name="Yoshinaga Y."/>
            <person name="Zwiers L.-H."/>
            <person name="Turgeon B."/>
            <person name="Goodwin S."/>
            <person name="Spatafora J."/>
            <person name="Crous P."/>
            <person name="Grigoriev I."/>
        </authorList>
    </citation>
    <scope>NUCLEOTIDE SEQUENCE</scope>
    <source>
        <strain evidence="1">CBS 269.34</strain>
    </source>
</reference>
<name>A0A6A6QVT9_9PEZI</name>
<sequence>MAVVCKTLGGVQRETLRTTWSSKANGHSLPQFGLNSLTVNHSGSKILRSSPAMDPVRK</sequence>
<dbReference type="Proteomes" id="UP000799750">
    <property type="component" value="Unassembled WGS sequence"/>
</dbReference>
<evidence type="ECO:0000313" key="1">
    <source>
        <dbReference type="EMBL" id="KAF2496515.1"/>
    </source>
</evidence>
<accession>A0A6A6QVT9</accession>
<keyword evidence="2" id="KW-1185">Reference proteome</keyword>
<gene>
    <name evidence="1" type="ORF">BU16DRAFT_561332</name>
</gene>
<proteinExistence type="predicted"/>
<dbReference type="EMBL" id="MU004188">
    <property type="protein sequence ID" value="KAF2496515.1"/>
    <property type="molecule type" value="Genomic_DNA"/>
</dbReference>
<evidence type="ECO:0000313" key="2">
    <source>
        <dbReference type="Proteomes" id="UP000799750"/>
    </source>
</evidence>
<organism evidence="1 2">
    <name type="scientific">Lophium mytilinum</name>
    <dbReference type="NCBI Taxonomy" id="390894"/>
    <lineage>
        <taxon>Eukaryota</taxon>
        <taxon>Fungi</taxon>
        <taxon>Dikarya</taxon>
        <taxon>Ascomycota</taxon>
        <taxon>Pezizomycotina</taxon>
        <taxon>Dothideomycetes</taxon>
        <taxon>Pleosporomycetidae</taxon>
        <taxon>Mytilinidiales</taxon>
        <taxon>Mytilinidiaceae</taxon>
        <taxon>Lophium</taxon>
    </lineage>
</organism>
<dbReference type="AlphaFoldDB" id="A0A6A6QVT9"/>